<dbReference type="NCBIfam" id="NF008686">
    <property type="entry name" value="PRK11705.1"/>
    <property type="match status" value="1"/>
</dbReference>
<comment type="caution">
    <text evidence="6">The sequence shown here is derived from an EMBL/GenBank/DDBJ whole genome shotgun (WGS) entry which is preliminary data.</text>
</comment>
<accession>A0ABR7TG58</accession>
<evidence type="ECO:0000256" key="2">
    <source>
        <dbReference type="ARBA" id="ARBA00022603"/>
    </source>
</evidence>
<keyword evidence="4" id="KW-0949">S-adenosyl-L-methionine</keyword>
<dbReference type="PANTHER" id="PTHR43667:SF1">
    <property type="entry name" value="CYCLOPROPANE-FATTY-ACYL-PHOSPHOLIPID SYNTHASE"/>
    <property type="match status" value="1"/>
</dbReference>
<dbReference type="RefSeq" id="WP_188086038.1">
    <property type="nucleotide sequence ID" value="NZ_JACVFC010000001.1"/>
</dbReference>
<evidence type="ECO:0000256" key="3">
    <source>
        <dbReference type="ARBA" id="ARBA00022679"/>
    </source>
</evidence>
<keyword evidence="3 6" id="KW-0808">Transferase</keyword>
<evidence type="ECO:0000256" key="1">
    <source>
        <dbReference type="ARBA" id="ARBA00010815"/>
    </source>
</evidence>
<dbReference type="EC" id="2.1.1.79" evidence="6"/>
<protein>
    <submittedName>
        <fullName evidence="6">Cyclopropane fatty acyl phospholipid synthase</fullName>
        <ecNumber evidence="6">2.1.1.79</ecNumber>
    </submittedName>
</protein>
<keyword evidence="5" id="KW-0443">Lipid metabolism</keyword>
<dbReference type="Pfam" id="PF02353">
    <property type="entry name" value="CMAS"/>
    <property type="match status" value="1"/>
</dbReference>
<sequence length="389" mass="44526">MNNENTRGIVTRLLSAAGITVNGNNPWDIHVYNEDFYARVLHNGSLGLGESYMEGYWDCRQLDDFFYKILRSNLDKSVRKSLRLKLEILMARVFNFQKPARATRNGQQHYDAGNDLFQHMLDKRLVYTCAFWDGAATLDEAQEHKLDLSCRKLQLKPGMHVLDIGCGWGSFAKYAAENYGVTVTGITISKEQVSLGQQLCAGLPVTIRLQDYRQLNEKFDAIVSLGMFEHVGPHNYHEYMKVAARCLKDNGLFLLHTIGGNEQHAFTDQWLNKYIFPGAVIPTIRQIGQALEGIFVMEHWENFSVNYDKTLMAWYDNVAANWDKLKNRYDQTFFRMWKYYLLSCAASFRARHSQLWQIVLSKAGIPGGYHFAANQESGNLTLATGTFKP</sequence>
<keyword evidence="7" id="KW-1185">Reference proteome</keyword>
<dbReference type="Gene3D" id="3.40.50.150">
    <property type="entry name" value="Vaccinia Virus protein VP39"/>
    <property type="match status" value="1"/>
</dbReference>
<dbReference type="CDD" id="cd02440">
    <property type="entry name" value="AdoMet_MTases"/>
    <property type="match status" value="1"/>
</dbReference>
<dbReference type="EMBL" id="JACVFC010000001">
    <property type="protein sequence ID" value="MBC9928878.1"/>
    <property type="molecule type" value="Genomic_DNA"/>
</dbReference>
<dbReference type="InterPro" id="IPR050723">
    <property type="entry name" value="CFA/CMAS"/>
</dbReference>
<gene>
    <name evidence="6" type="primary">cfa</name>
    <name evidence="6" type="ORF">ICL07_00745</name>
</gene>
<dbReference type="PIRSF" id="PIRSF003085">
    <property type="entry name" value="CMAS"/>
    <property type="match status" value="1"/>
</dbReference>
<dbReference type="SUPFAM" id="SSF53335">
    <property type="entry name" value="S-adenosyl-L-methionine-dependent methyltransferases"/>
    <property type="match status" value="1"/>
</dbReference>
<proteinExistence type="inferred from homology"/>
<keyword evidence="2 6" id="KW-0489">Methyltransferase</keyword>
<evidence type="ECO:0000313" key="6">
    <source>
        <dbReference type="EMBL" id="MBC9928878.1"/>
    </source>
</evidence>
<organism evidence="6 7">
    <name type="scientific">Chitinophaga qingshengii</name>
    <dbReference type="NCBI Taxonomy" id="1569794"/>
    <lineage>
        <taxon>Bacteria</taxon>
        <taxon>Pseudomonadati</taxon>
        <taxon>Bacteroidota</taxon>
        <taxon>Chitinophagia</taxon>
        <taxon>Chitinophagales</taxon>
        <taxon>Chitinophagaceae</taxon>
        <taxon>Chitinophaga</taxon>
    </lineage>
</organism>
<evidence type="ECO:0000313" key="7">
    <source>
        <dbReference type="Proteomes" id="UP000659124"/>
    </source>
</evidence>
<dbReference type="PANTHER" id="PTHR43667">
    <property type="entry name" value="CYCLOPROPANE-FATTY-ACYL-PHOSPHOLIPID SYNTHASE"/>
    <property type="match status" value="1"/>
</dbReference>
<name>A0ABR7TG58_9BACT</name>
<reference evidence="6 7" key="1">
    <citation type="submission" date="2020-09" db="EMBL/GenBank/DDBJ databases">
        <title>Genome sequences of type strains of Chitinophaga qingshengii and Chitinophaga varians.</title>
        <authorList>
            <person name="Kittiwongwattana C."/>
        </authorList>
    </citation>
    <scope>NUCLEOTIDE SEQUENCE [LARGE SCALE GENOMIC DNA]</scope>
    <source>
        <strain evidence="6 7">JCM 30026</strain>
    </source>
</reference>
<dbReference type="InterPro" id="IPR029063">
    <property type="entry name" value="SAM-dependent_MTases_sf"/>
</dbReference>
<dbReference type="GO" id="GO:0032259">
    <property type="term" value="P:methylation"/>
    <property type="evidence" value="ECO:0007669"/>
    <property type="project" value="UniProtKB-KW"/>
</dbReference>
<evidence type="ECO:0000256" key="4">
    <source>
        <dbReference type="ARBA" id="ARBA00022691"/>
    </source>
</evidence>
<evidence type="ECO:0000256" key="5">
    <source>
        <dbReference type="ARBA" id="ARBA00023098"/>
    </source>
</evidence>
<comment type="similarity">
    <text evidence="1">Belongs to the CFA/CMAS family.</text>
</comment>
<dbReference type="InterPro" id="IPR003333">
    <property type="entry name" value="CMAS"/>
</dbReference>
<dbReference type="GO" id="GO:0008825">
    <property type="term" value="F:cyclopropane-fatty-acyl-phospholipid synthase activity"/>
    <property type="evidence" value="ECO:0007669"/>
    <property type="project" value="UniProtKB-EC"/>
</dbReference>
<dbReference type="Proteomes" id="UP000659124">
    <property type="component" value="Unassembled WGS sequence"/>
</dbReference>